<evidence type="ECO:0000313" key="2">
    <source>
        <dbReference type="Proteomes" id="UP001056120"/>
    </source>
</evidence>
<reference evidence="1 2" key="2">
    <citation type="journal article" date="2022" name="Mol. Ecol. Resour.">
        <title>The genomes of chicory, endive, great burdock and yacon provide insights into Asteraceae paleo-polyploidization history and plant inulin production.</title>
        <authorList>
            <person name="Fan W."/>
            <person name="Wang S."/>
            <person name="Wang H."/>
            <person name="Wang A."/>
            <person name="Jiang F."/>
            <person name="Liu H."/>
            <person name="Zhao H."/>
            <person name="Xu D."/>
            <person name="Zhang Y."/>
        </authorList>
    </citation>
    <scope>NUCLEOTIDE SEQUENCE [LARGE SCALE GENOMIC DNA]</scope>
    <source>
        <strain evidence="2">cv. Yunnan</strain>
        <tissue evidence="1">Leaves</tissue>
    </source>
</reference>
<comment type="caution">
    <text evidence="1">The sequence shown here is derived from an EMBL/GenBank/DDBJ whole genome shotgun (WGS) entry which is preliminary data.</text>
</comment>
<accession>A0ACB9ENN1</accession>
<sequence length="152" mass="17403">MRKNPRHSITRPDFFKYPNTVVRPESVMVPGQVFYIIPNTTIHRLLKAKSQQLGQSSSQQIATRNTSGYKHDSKQKSPCKSLPQAEETTQKAQVDDMLDDSLTFQARDYYLNRNRSAWRIATNYGQHESSDKQDKNLKSCMKKIGGWASGHV</sequence>
<protein>
    <submittedName>
        <fullName evidence="1">Uncharacterized protein</fullName>
    </submittedName>
</protein>
<keyword evidence="2" id="KW-1185">Reference proteome</keyword>
<reference evidence="2" key="1">
    <citation type="journal article" date="2022" name="Mol. Ecol. Resour.">
        <title>The genomes of chicory, endive, great burdock and yacon provide insights into Asteraceae palaeo-polyploidization history and plant inulin production.</title>
        <authorList>
            <person name="Fan W."/>
            <person name="Wang S."/>
            <person name="Wang H."/>
            <person name="Wang A."/>
            <person name="Jiang F."/>
            <person name="Liu H."/>
            <person name="Zhao H."/>
            <person name="Xu D."/>
            <person name="Zhang Y."/>
        </authorList>
    </citation>
    <scope>NUCLEOTIDE SEQUENCE [LARGE SCALE GENOMIC DNA]</scope>
    <source>
        <strain evidence="2">cv. Yunnan</strain>
    </source>
</reference>
<name>A0ACB9ENN1_9ASTR</name>
<proteinExistence type="predicted"/>
<evidence type="ECO:0000313" key="1">
    <source>
        <dbReference type="EMBL" id="KAI3760250.1"/>
    </source>
</evidence>
<dbReference type="EMBL" id="CM042034">
    <property type="protein sequence ID" value="KAI3760250.1"/>
    <property type="molecule type" value="Genomic_DNA"/>
</dbReference>
<dbReference type="Proteomes" id="UP001056120">
    <property type="component" value="Linkage Group LG17"/>
</dbReference>
<gene>
    <name evidence="1" type="ORF">L1987_50643</name>
</gene>
<organism evidence="1 2">
    <name type="scientific">Smallanthus sonchifolius</name>
    <dbReference type="NCBI Taxonomy" id="185202"/>
    <lineage>
        <taxon>Eukaryota</taxon>
        <taxon>Viridiplantae</taxon>
        <taxon>Streptophyta</taxon>
        <taxon>Embryophyta</taxon>
        <taxon>Tracheophyta</taxon>
        <taxon>Spermatophyta</taxon>
        <taxon>Magnoliopsida</taxon>
        <taxon>eudicotyledons</taxon>
        <taxon>Gunneridae</taxon>
        <taxon>Pentapetalae</taxon>
        <taxon>asterids</taxon>
        <taxon>campanulids</taxon>
        <taxon>Asterales</taxon>
        <taxon>Asteraceae</taxon>
        <taxon>Asteroideae</taxon>
        <taxon>Heliantheae alliance</taxon>
        <taxon>Millerieae</taxon>
        <taxon>Smallanthus</taxon>
    </lineage>
</organism>